<comment type="caution">
    <text evidence="13">The sequence shown here is derived from an EMBL/GenBank/DDBJ whole genome shotgun (WGS) entry which is preliminary data.</text>
</comment>
<dbReference type="EC" id="2.7.2.4" evidence="4"/>
<reference evidence="13" key="1">
    <citation type="submission" date="2009-10" db="EMBL/GenBank/DDBJ databases">
        <title>Diversity of trophic interactions inside an arsenic-rich microbial ecosystem.</title>
        <authorList>
            <person name="Bertin P.N."/>
            <person name="Heinrich-Salmeron A."/>
            <person name="Pelletier E."/>
            <person name="Goulhen-Chollet F."/>
            <person name="Arsene-Ploetze F."/>
            <person name="Gallien S."/>
            <person name="Calteau A."/>
            <person name="Vallenet D."/>
            <person name="Casiot C."/>
            <person name="Chane-Woon-Ming B."/>
            <person name="Giloteaux L."/>
            <person name="Barakat M."/>
            <person name="Bonnefoy V."/>
            <person name="Bruneel O."/>
            <person name="Chandler M."/>
            <person name="Cleiss J."/>
            <person name="Duran R."/>
            <person name="Elbaz-Poulichet F."/>
            <person name="Fonknechten N."/>
            <person name="Lauga B."/>
            <person name="Mornico D."/>
            <person name="Ortet P."/>
            <person name="Schaeffer C."/>
            <person name="Siguier P."/>
            <person name="Alexander Thil Smith A."/>
            <person name="Van Dorsselaer A."/>
            <person name="Weissenbach J."/>
            <person name="Medigue C."/>
            <person name="Le Paslier D."/>
        </authorList>
    </citation>
    <scope>NUCLEOTIDE SEQUENCE</scope>
</reference>
<dbReference type="PROSITE" id="PS00324">
    <property type="entry name" value="ASPARTOKINASE"/>
    <property type="match status" value="1"/>
</dbReference>
<comment type="catalytic activity">
    <reaction evidence="11">
        <text>L-aspartate + ATP = 4-phospho-L-aspartate + ADP</text>
        <dbReference type="Rhea" id="RHEA:23776"/>
        <dbReference type="ChEBI" id="CHEBI:29991"/>
        <dbReference type="ChEBI" id="CHEBI:30616"/>
        <dbReference type="ChEBI" id="CHEBI:57535"/>
        <dbReference type="ChEBI" id="CHEBI:456216"/>
        <dbReference type="EC" id="2.7.2.4"/>
    </reaction>
</comment>
<keyword evidence="8 13" id="KW-0418">Kinase</keyword>
<dbReference type="InterPro" id="IPR005260">
    <property type="entry name" value="Asp_kin_monofn"/>
</dbReference>
<dbReference type="InterPro" id="IPR001048">
    <property type="entry name" value="Asp/Glu/Uridylate_kinase"/>
</dbReference>
<keyword evidence="9" id="KW-0067">ATP-binding</keyword>
<comment type="pathway">
    <text evidence="1">Amino-acid biosynthesis; L-methionine biosynthesis via de novo pathway; L-homoserine from L-aspartate: step 1/3.</text>
</comment>
<dbReference type="PANTHER" id="PTHR21499:SF3">
    <property type="entry name" value="ASPARTOKINASE"/>
    <property type="match status" value="1"/>
</dbReference>
<dbReference type="GO" id="GO:0005524">
    <property type="term" value="F:ATP binding"/>
    <property type="evidence" value="ECO:0007669"/>
    <property type="project" value="UniProtKB-KW"/>
</dbReference>
<dbReference type="InterPro" id="IPR002912">
    <property type="entry name" value="ACT_dom"/>
</dbReference>
<keyword evidence="6 13" id="KW-0808">Transferase</keyword>
<evidence type="ECO:0000256" key="4">
    <source>
        <dbReference type="ARBA" id="ARBA00013059"/>
    </source>
</evidence>
<dbReference type="GO" id="GO:0009090">
    <property type="term" value="P:homoserine biosynthetic process"/>
    <property type="evidence" value="ECO:0007669"/>
    <property type="project" value="TreeGrafter"/>
</dbReference>
<dbReference type="GO" id="GO:0004072">
    <property type="term" value="F:aspartate kinase activity"/>
    <property type="evidence" value="ECO:0007669"/>
    <property type="project" value="UniProtKB-EC"/>
</dbReference>
<sequence length="411" mass="43407">MSAPPRIAVMKFGGTSVATPEQRALVVARVRDAMEAGFAPVLVVSAMGRAPAPYSTDALLALLDGESATPESDLLLACGENIAAAVVAKHLRDNGIVARALTGREAGILTDARYGNARIAAVDPTLLLGAIEAGYVPVVTGFQGASAEGSTTTLGRGGSDLTAVAIGDALDAERIDIYTDVSGAMTADPRRIERARTIARASLEEMAELASHGAKVMHAVAAEYARERDRTYAIKGLTSDRGTLVVESMRHDAPVTGVAVSDRLTWVRVIRGDIESPKRRMEVELEMFSRVARAEISIDQVAINQSGVSFVVEGDRGTELRALLGDLNLAVRVREGCAKLSIVGAGMRELPGVVLRVVEALSAENVEVIHLTDSNVTISVLVPEPDAARAERAVFDAFDLAEQKVMSGETR</sequence>
<evidence type="ECO:0000256" key="1">
    <source>
        <dbReference type="ARBA" id="ARBA00004986"/>
    </source>
</evidence>
<dbReference type="AlphaFoldDB" id="E6PE92"/>
<evidence type="ECO:0000313" key="13">
    <source>
        <dbReference type="EMBL" id="CBH74777.1"/>
    </source>
</evidence>
<dbReference type="SUPFAM" id="SSF55021">
    <property type="entry name" value="ACT-like"/>
    <property type="match status" value="2"/>
</dbReference>
<dbReference type="PIRSF" id="PIRSF000726">
    <property type="entry name" value="Asp_kin"/>
    <property type="match status" value="1"/>
</dbReference>
<feature type="domain" description="ACT" evidence="12">
    <location>
        <begin position="342"/>
        <end position="411"/>
    </location>
</feature>
<dbReference type="Gene3D" id="3.40.1160.10">
    <property type="entry name" value="Acetylglutamate kinase-like"/>
    <property type="match status" value="1"/>
</dbReference>
<name>E6PE92_9ZZZZ</name>
<dbReference type="EMBL" id="CABL01000003">
    <property type="protein sequence ID" value="CBH74777.1"/>
    <property type="molecule type" value="Genomic_DNA"/>
</dbReference>
<dbReference type="Pfam" id="PF13840">
    <property type="entry name" value="ACT_7"/>
    <property type="match status" value="1"/>
</dbReference>
<evidence type="ECO:0000256" key="11">
    <source>
        <dbReference type="ARBA" id="ARBA00047872"/>
    </source>
</evidence>
<dbReference type="Pfam" id="PF00696">
    <property type="entry name" value="AA_kinase"/>
    <property type="match status" value="1"/>
</dbReference>
<comment type="similarity">
    <text evidence="3">Belongs to the aspartokinase family.</text>
</comment>
<dbReference type="InterPro" id="IPR018042">
    <property type="entry name" value="Aspartate_kinase_CS"/>
</dbReference>
<evidence type="ECO:0000256" key="10">
    <source>
        <dbReference type="ARBA" id="ARBA00023154"/>
    </source>
</evidence>
<gene>
    <name evidence="13" type="primary">dapG</name>
    <name evidence="13" type="ORF">CARN1_0408</name>
</gene>
<protein>
    <recommendedName>
        <fullName evidence="4">aspartate kinase</fullName>
        <ecNumber evidence="4">2.7.2.4</ecNumber>
    </recommendedName>
</protein>
<keyword evidence="5" id="KW-0028">Amino-acid biosynthesis</keyword>
<proteinExistence type="inferred from homology"/>
<evidence type="ECO:0000256" key="6">
    <source>
        <dbReference type="ARBA" id="ARBA00022679"/>
    </source>
</evidence>
<evidence type="ECO:0000256" key="5">
    <source>
        <dbReference type="ARBA" id="ARBA00022605"/>
    </source>
</evidence>
<dbReference type="PROSITE" id="PS51671">
    <property type="entry name" value="ACT"/>
    <property type="match status" value="1"/>
</dbReference>
<dbReference type="InterPro" id="IPR045865">
    <property type="entry name" value="ACT-like_dom_sf"/>
</dbReference>
<keyword evidence="10" id="KW-0457">Lysine biosynthesis</keyword>
<dbReference type="InterPro" id="IPR001341">
    <property type="entry name" value="Asp_kinase"/>
</dbReference>
<dbReference type="NCBIfam" id="TIGR00657">
    <property type="entry name" value="asp_kinases"/>
    <property type="match status" value="1"/>
</dbReference>
<dbReference type="InterPro" id="IPR036393">
    <property type="entry name" value="AceGlu_kinase-like_sf"/>
</dbReference>
<dbReference type="GO" id="GO:0009089">
    <property type="term" value="P:lysine biosynthetic process via diaminopimelate"/>
    <property type="evidence" value="ECO:0007669"/>
    <property type="project" value="InterPro"/>
</dbReference>
<evidence type="ECO:0000259" key="12">
    <source>
        <dbReference type="PROSITE" id="PS51671"/>
    </source>
</evidence>
<evidence type="ECO:0000256" key="8">
    <source>
        <dbReference type="ARBA" id="ARBA00022777"/>
    </source>
</evidence>
<keyword evidence="7" id="KW-0547">Nucleotide-binding</keyword>
<comment type="pathway">
    <text evidence="2">Amino-acid biosynthesis; L-threonine biosynthesis; L-threonine from L-aspartate: step 1/5.</text>
</comment>
<dbReference type="SUPFAM" id="SSF53633">
    <property type="entry name" value="Carbamate kinase-like"/>
    <property type="match status" value="1"/>
</dbReference>
<dbReference type="PANTHER" id="PTHR21499">
    <property type="entry name" value="ASPARTATE KINASE"/>
    <property type="match status" value="1"/>
</dbReference>
<organism evidence="13">
    <name type="scientific">mine drainage metagenome</name>
    <dbReference type="NCBI Taxonomy" id="410659"/>
    <lineage>
        <taxon>unclassified sequences</taxon>
        <taxon>metagenomes</taxon>
        <taxon>ecological metagenomes</taxon>
    </lineage>
</organism>
<evidence type="ECO:0000256" key="3">
    <source>
        <dbReference type="ARBA" id="ARBA00010122"/>
    </source>
</evidence>
<dbReference type="InterPro" id="IPR027795">
    <property type="entry name" value="CASTOR_ACT_dom"/>
</dbReference>
<evidence type="ECO:0000256" key="7">
    <source>
        <dbReference type="ARBA" id="ARBA00022741"/>
    </source>
</evidence>
<evidence type="ECO:0000256" key="2">
    <source>
        <dbReference type="ARBA" id="ARBA00005139"/>
    </source>
</evidence>
<dbReference type="GO" id="GO:0005829">
    <property type="term" value="C:cytosol"/>
    <property type="evidence" value="ECO:0007669"/>
    <property type="project" value="TreeGrafter"/>
</dbReference>
<accession>E6PE92</accession>
<evidence type="ECO:0000256" key="9">
    <source>
        <dbReference type="ARBA" id="ARBA00022840"/>
    </source>
</evidence>
<dbReference type="Gene3D" id="3.30.2130.10">
    <property type="entry name" value="VC0802-like"/>
    <property type="match status" value="1"/>
</dbReference>